<gene>
    <name evidence="2" type="ORF">Daus18300_003239</name>
</gene>
<accession>A0ABR3XHH1</accession>
<organism evidence="2 3">
    <name type="scientific">Diaporthe australafricana</name>
    <dbReference type="NCBI Taxonomy" id="127596"/>
    <lineage>
        <taxon>Eukaryota</taxon>
        <taxon>Fungi</taxon>
        <taxon>Dikarya</taxon>
        <taxon>Ascomycota</taxon>
        <taxon>Pezizomycotina</taxon>
        <taxon>Sordariomycetes</taxon>
        <taxon>Sordariomycetidae</taxon>
        <taxon>Diaporthales</taxon>
        <taxon>Diaporthaceae</taxon>
        <taxon>Diaporthe</taxon>
    </lineage>
</organism>
<protein>
    <recommendedName>
        <fullName evidence="1">Heterokaryon incompatibility domain-containing protein</fullName>
    </recommendedName>
</protein>
<dbReference type="Pfam" id="PF06985">
    <property type="entry name" value="HET"/>
    <property type="match status" value="1"/>
</dbReference>
<evidence type="ECO:0000259" key="1">
    <source>
        <dbReference type="Pfam" id="PF06985"/>
    </source>
</evidence>
<evidence type="ECO:0000313" key="2">
    <source>
        <dbReference type="EMBL" id="KAL1875171.1"/>
    </source>
</evidence>
<proteinExistence type="predicted"/>
<evidence type="ECO:0000313" key="3">
    <source>
        <dbReference type="Proteomes" id="UP001583177"/>
    </source>
</evidence>
<sequence length="450" mass="50187">MQRIYTNAASVVVWLGPENESSRAAMELIIEHNGPGGNEKVLLQHKHESLRALSDIFLRTWFKRIWIIQEVVAARELVIFCGQWILPWNFLSKVCTKIRKEEFSPDGKSHLLRGSGHRNFTVLNDFRRGRSTMSLTKYLQCTKDYQASDPRDKLYALIGLACDISPDDIIPDYAKSIKTVFLGLVRFLVTKRGSLDIISSGRLDRPTSTTPLGRRLRADEIIPSWLPDWSPSQDLRPLNSEEVDTPFYRAGGGTVAVVRMNAFPHMLEVEGIVVDKIDFFGGAIKSPARESIQTIRRWQYIAGQHLTSDSNFGVVTPPGFLTTIVAGKNCMAGCAHGTQSQSENMIELCISGEGSQTVGMSDYFSDAVTRAVMGPRFFITAKKRMGLGVPEVQLRDRVVVLKGCSVPLIMRAVGDHMVIVGESYVSGIMGGEVMEDLAKGRYKTRMIRLQ</sequence>
<dbReference type="PANTHER" id="PTHR24148">
    <property type="entry name" value="ANKYRIN REPEAT DOMAIN-CONTAINING PROTEIN 39 HOMOLOG-RELATED"/>
    <property type="match status" value="1"/>
</dbReference>
<comment type="caution">
    <text evidence="2">The sequence shown here is derived from an EMBL/GenBank/DDBJ whole genome shotgun (WGS) entry which is preliminary data.</text>
</comment>
<reference evidence="2 3" key="1">
    <citation type="journal article" date="2024" name="IMA Fungus">
        <title>IMA Genome - F19 : A genome assembly and annotation guide to empower mycologists, including annotated draft genome sequences of Ceratocystis pirilliformis, Diaporthe australafricana, Fusarium ophioides, Paecilomyces lecythidis, and Sporothrix stenoceras.</title>
        <authorList>
            <person name="Aylward J."/>
            <person name="Wilson A.M."/>
            <person name="Visagie C.M."/>
            <person name="Spraker J."/>
            <person name="Barnes I."/>
            <person name="Buitendag C."/>
            <person name="Ceriani C."/>
            <person name="Del Mar Angel L."/>
            <person name="du Plessis D."/>
            <person name="Fuchs T."/>
            <person name="Gasser K."/>
            <person name="Kramer D."/>
            <person name="Li W."/>
            <person name="Munsamy K."/>
            <person name="Piso A."/>
            <person name="Price J.L."/>
            <person name="Sonnekus B."/>
            <person name="Thomas C."/>
            <person name="van der Nest A."/>
            <person name="van Dijk A."/>
            <person name="van Heerden A."/>
            <person name="van Vuuren N."/>
            <person name="Yilmaz N."/>
            <person name="Duong T.A."/>
            <person name="van der Merwe N.A."/>
            <person name="Wingfield M.J."/>
            <person name="Wingfield B.D."/>
        </authorList>
    </citation>
    <scope>NUCLEOTIDE SEQUENCE [LARGE SCALE GENOMIC DNA]</scope>
    <source>
        <strain evidence="2 3">CMW 18300</strain>
    </source>
</reference>
<keyword evidence="3" id="KW-1185">Reference proteome</keyword>
<dbReference type="EMBL" id="JAWRVE010000020">
    <property type="protein sequence ID" value="KAL1875171.1"/>
    <property type="molecule type" value="Genomic_DNA"/>
</dbReference>
<name>A0ABR3XHH1_9PEZI</name>
<dbReference type="Pfam" id="PF26639">
    <property type="entry name" value="Het-6_barrel"/>
    <property type="match status" value="1"/>
</dbReference>
<dbReference type="InterPro" id="IPR010730">
    <property type="entry name" value="HET"/>
</dbReference>
<dbReference type="Proteomes" id="UP001583177">
    <property type="component" value="Unassembled WGS sequence"/>
</dbReference>
<feature type="domain" description="Heterokaryon incompatibility" evidence="1">
    <location>
        <begin position="1"/>
        <end position="70"/>
    </location>
</feature>
<dbReference type="PANTHER" id="PTHR24148:SF64">
    <property type="entry name" value="HETEROKARYON INCOMPATIBILITY DOMAIN-CONTAINING PROTEIN"/>
    <property type="match status" value="1"/>
</dbReference>
<dbReference type="InterPro" id="IPR052895">
    <property type="entry name" value="HetReg/Transcr_Mod"/>
</dbReference>